<reference evidence="2 3" key="2">
    <citation type="journal article" date="2021" name="Curr. Genet.">
        <title>Genetic response to nitrogen starvation in the aggressive Eucalyptus foliar pathogen Teratosphaeria destructans.</title>
        <authorList>
            <person name="Havenga M."/>
            <person name="Wingfield B.D."/>
            <person name="Wingfield M.J."/>
            <person name="Dreyer L.L."/>
            <person name="Roets F."/>
            <person name="Aylward J."/>
        </authorList>
    </citation>
    <scope>NUCLEOTIDE SEQUENCE [LARGE SCALE GENOMIC DNA]</scope>
    <source>
        <strain evidence="2">CMW44962</strain>
    </source>
</reference>
<dbReference type="AlphaFoldDB" id="A0A9W7SKA0"/>
<dbReference type="PANTHER" id="PTHR35152">
    <property type="entry name" value="DOMAIN SIGNALLING PROTEIN, PUTATIVE (AFU_ORTHOLOGUE AFUA_5G11310)-RELATED"/>
    <property type="match status" value="1"/>
</dbReference>
<dbReference type="PANTHER" id="PTHR35152:SF1">
    <property type="entry name" value="DOMAIN SIGNALLING PROTEIN, PUTATIVE (AFU_ORTHOLOGUE AFUA_5G11310)-RELATED"/>
    <property type="match status" value="1"/>
</dbReference>
<reference evidence="2 3" key="1">
    <citation type="journal article" date="2018" name="IMA Fungus">
        <title>IMA Genome-F 10: Nine draft genome sequences of Claviceps purpurea s.lat., including C. arundinis, C. humidiphila, and C. cf. spartinae, pseudomolecules for the pitch canker pathogen Fusarium circinatum, draft genome of Davidsoniella eucalypti, Grosmannia galeiformis, Quambalaria eucalypti, and Teratosphaeria destructans.</title>
        <authorList>
            <person name="Wingfield B.D."/>
            <person name="Liu M."/>
            <person name="Nguyen H.D."/>
            <person name="Lane F.A."/>
            <person name="Morgan S.W."/>
            <person name="De Vos L."/>
            <person name="Wilken P.M."/>
            <person name="Duong T.A."/>
            <person name="Aylward J."/>
            <person name="Coetzee M.P."/>
            <person name="Dadej K."/>
            <person name="De Beer Z.W."/>
            <person name="Findlay W."/>
            <person name="Havenga M."/>
            <person name="Kolarik M."/>
            <person name="Menzies J.G."/>
            <person name="Naidoo K."/>
            <person name="Pochopski O."/>
            <person name="Shoukouhi P."/>
            <person name="Santana Q.C."/>
            <person name="Seifert K.A."/>
            <person name="Soal N."/>
            <person name="Steenkamp E.T."/>
            <person name="Tatham C.T."/>
            <person name="van der Nest M.A."/>
            <person name="Wingfield M.J."/>
        </authorList>
    </citation>
    <scope>NUCLEOTIDE SEQUENCE [LARGE SCALE GENOMIC DNA]</scope>
    <source>
        <strain evidence="2">CMW44962</strain>
    </source>
</reference>
<sequence length="566" mass="64168">MLACAMIDPNGRILVTTNGVLPAREVTDKYHHRTFGEDFDTAHPVFHWIYRVSRNWSGVSDLIPRMKSHLQALRIESNDNSRPSSSPSSERFDPDTFDDYSIIFRERFCSAAANLANALHIPIERMGVLYDKIIETGTISDKDHFTKSAVVRFKVDDVERGSAKRVWLFGKGQLLLLTKQLSQDETDKLLNSGYKFGSVQQVGRSISQPIQVPPEDIERHFTDIKQYIDNLHTSDKTGTWLGFFGLIPRTGSKGFDVGVRRDNQDQLPDVQLMPAEPQDWQRKFLERLDGMKTRACLFFLEDKYATDMQRTEQERRFATEVRQAMTRLGEQVSTACFQEARFLAKPMSAHYCHRHRSRKVVTWIYALCVIADMHTSIEEKPNLVRIPLTFFGTRQRCYKGSPDHAILSREIHQEFVPLLARGQDKRKASISGLIKHKTGLESTRKYDSQTRLGNLRSSRKNSLAQMSPASSVHELVAKPSRISDCRAEGSSLVGLDRDNMLGGIHVTTETVVESDSGSSNGSSQGGGKFMNRATSVSISTLQQQDTFVDELVEATRTRFVPPKIRY</sequence>
<gene>
    <name evidence="2" type="ORF">Tdes44962_MAKER05514</name>
</gene>
<comment type="caution">
    <text evidence="2">The sequence shown here is derived from an EMBL/GenBank/DDBJ whole genome shotgun (WGS) entry which is preliminary data.</text>
</comment>
<keyword evidence="3" id="KW-1185">Reference proteome</keyword>
<accession>A0A9W7SKA0</accession>
<evidence type="ECO:0000313" key="2">
    <source>
        <dbReference type="EMBL" id="KAH9817390.1"/>
    </source>
</evidence>
<dbReference type="OrthoDB" id="264015at2759"/>
<evidence type="ECO:0000313" key="3">
    <source>
        <dbReference type="Proteomes" id="UP001138500"/>
    </source>
</evidence>
<name>A0A9W7SKA0_9PEZI</name>
<proteinExistence type="predicted"/>
<organism evidence="2 3">
    <name type="scientific">Teratosphaeria destructans</name>
    <dbReference type="NCBI Taxonomy" id="418781"/>
    <lineage>
        <taxon>Eukaryota</taxon>
        <taxon>Fungi</taxon>
        <taxon>Dikarya</taxon>
        <taxon>Ascomycota</taxon>
        <taxon>Pezizomycotina</taxon>
        <taxon>Dothideomycetes</taxon>
        <taxon>Dothideomycetidae</taxon>
        <taxon>Mycosphaerellales</taxon>
        <taxon>Teratosphaeriaceae</taxon>
        <taxon>Teratosphaeria</taxon>
    </lineage>
</organism>
<feature type="region of interest" description="Disordered" evidence="1">
    <location>
        <begin position="511"/>
        <end position="530"/>
    </location>
</feature>
<evidence type="ECO:0000256" key="1">
    <source>
        <dbReference type="SAM" id="MobiDB-lite"/>
    </source>
</evidence>
<dbReference type="EMBL" id="RIBY02002389">
    <property type="protein sequence ID" value="KAH9817390.1"/>
    <property type="molecule type" value="Genomic_DNA"/>
</dbReference>
<protein>
    <submittedName>
        <fullName evidence="2">Bacterial signaling protein N terminal repeat</fullName>
    </submittedName>
</protein>
<dbReference type="Proteomes" id="UP001138500">
    <property type="component" value="Unassembled WGS sequence"/>
</dbReference>